<comment type="caution">
    <text evidence="2">The sequence shown here is derived from an EMBL/GenBank/DDBJ whole genome shotgun (WGS) entry which is preliminary data.</text>
</comment>
<keyword evidence="3" id="KW-1185">Reference proteome</keyword>
<dbReference type="Proteomes" id="UP001253848">
    <property type="component" value="Unassembled WGS sequence"/>
</dbReference>
<feature type="signal peptide" evidence="1">
    <location>
        <begin position="1"/>
        <end position="19"/>
    </location>
</feature>
<evidence type="ECO:0000313" key="3">
    <source>
        <dbReference type="Proteomes" id="UP001253848"/>
    </source>
</evidence>
<gene>
    <name evidence="2" type="ORF">RM541_02615</name>
</gene>
<dbReference type="Pfam" id="PF06082">
    <property type="entry name" value="YjbH"/>
    <property type="match status" value="1"/>
</dbReference>
<feature type="chain" id="PRO_5046236011" evidence="1">
    <location>
        <begin position="20"/>
        <end position="372"/>
    </location>
</feature>
<evidence type="ECO:0000256" key="1">
    <source>
        <dbReference type="SAM" id="SignalP"/>
    </source>
</evidence>
<reference evidence="2 3" key="1">
    <citation type="submission" date="2023-09" db="EMBL/GenBank/DDBJ databases">
        <authorList>
            <person name="Rey-Velasco X."/>
        </authorList>
    </citation>
    <scope>NUCLEOTIDE SEQUENCE [LARGE SCALE GENOMIC DNA]</scope>
    <source>
        <strain evidence="2 3">F225</strain>
    </source>
</reference>
<accession>A0ABU3DNE4</accession>
<dbReference type="InterPro" id="IPR010344">
    <property type="entry name" value="YbjH"/>
</dbReference>
<evidence type="ECO:0000313" key="2">
    <source>
        <dbReference type="EMBL" id="MDT0685238.1"/>
    </source>
</evidence>
<proteinExistence type="predicted"/>
<dbReference type="RefSeq" id="WP_311498673.1">
    <property type="nucleotide sequence ID" value="NZ_JAVRHN010000002.1"/>
</dbReference>
<protein>
    <submittedName>
        <fullName evidence="2">YjbH domain-containing protein</fullName>
    </submittedName>
</protein>
<sequence length="372" mass="43762">MRKIWISICASLFFLGLQAQDIQQKLFEAGFENIQVIESADTLKIFFEHREFRNPLHSMRYAQLLLEEQPEKAILWFPLYHNRPIAKYKADTYNYSSLNLEEKAFYKEANDLYDNYRFHFRIHPDFAARFGYYSNPFQIKLNAIIDTRIYLTPGLSVQTGISIPLENRLDAQDMKPRLAPSSLHYFSQPLNHHFLAVSMGTFYYDRYGLDFQYRYAPLNKRWSFGLESGLTGFYWMNSGSFYAEELNSVYAVVDAEYRLNYQRLSLRLSAGQFLFEDKGARIDIIKQFGTVDIGFFAGYTEAGSSGGFQVAFPIFPGTIYRNRKVEVRTTNEFRWEYSYNNEDPAARKFRIGIPRLADMLRQYHESFLQSFQ</sequence>
<keyword evidence="1" id="KW-0732">Signal</keyword>
<dbReference type="EMBL" id="JAVRHN010000002">
    <property type="protein sequence ID" value="MDT0685238.1"/>
    <property type="molecule type" value="Genomic_DNA"/>
</dbReference>
<organism evidence="2 3">
    <name type="scientific">Autumnicola psychrophila</name>
    <dbReference type="NCBI Taxonomy" id="3075592"/>
    <lineage>
        <taxon>Bacteria</taxon>
        <taxon>Pseudomonadati</taxon>
        <taxon>Bacteroidota</taxon>
        <taxon>Flavobacteriia</taxon>
        <taxon>Flavobacteriales</taxon>
        <taxon>Flavobacteriaceae</taxon>
        <taxon>Autumnicola</taxon>
    </lineage>
</organism>
<name>A0ABU3DNE4_9FLAO</name>